<keyword evidence="5" id="KW-1185">Reference proteome</keyword>
<dbReference type="Proteomes" id="UP000524535">
    <property type="component" value="Unassembled WGS sequence"/>
</dbReference>
<name>A0A7W6XC96_9HYPH</name>
<organism evidence="2 5">
    <name type="scientific">Aliirhizobium cellulosilyticum</name>
    <dbReference type="NCBI Taxonomy" id="393664"/>
    <lineage>
        <taxon>Bacteria</taxon>
        <taxon>Pseudomonadati</taxon>
        <taxon>Pseudomonadota</taxon>
        <taxon>Alphaproteobacteria</taxon>
        <taxon>Hyphomicrobiales</taxon>
        <taxon>Rhizobiaceae</taxon>
        <taxon>Aliirhizobium</taxon>
    </lineage>
</organism>
<dbReference type="Proteomes" id="UP000520770">
    <property type="component" value="Unassembled WGS sequence"/>
</dbReference>
<evidence type="ECO:0000313" key="1">
    <source>
        <dbReference type="EMBL" id="MBB4350408.1"/>
    </source>
</evidence>
<dbReference type="EMBL" id="JACIGY010000006">
    <property type="protein sequence ID" value="MBB4413560.1"/>
    <property type="molecule type" value="Genomic_DNA"/>
</dbReference>
<sequence length="66" mass="7642">MQWKPVNTLIPNKLVFLLFDHLESAQWVGYVNEDGICEWPDKVRGYRPTGWQEVIVDLTRIKAIGG</sequence>
<dbReference type="EMBL" id="JACIGW010000005">
    <property type="protein sequence ID" value="MBB4350408.1"/>
    <property type="molecule type" value="Genomic_DNA"/>
</dbReference>
<evidence type="ECO:0000313" key="3">
    <source>
        <dbReference type="EMBL" id="MBB4448193.1"/>
    </source>
</evidence>
<evidence type="ECO:0000313" key="2">
    <source>
        <dbReference type="EMBL" id="MBB4413560.1"/>
    </source>
</evidence>
<dbReference type="EMBL" id="JACIHM010000006">
    <property type="protein sequence ID" value="MBB4448193.1"/>
    <property type="molecule type" value="Genomic_DNA"/>
</dbReference>
<accession>A0A7W6XC96</accession>
<evidence type="ECO:0000313" key="5">
    <source>
        <dbReference type="Proteomes" id="UP000524535"/>
    </source>
</evidence>
<dbReference type="Proteomes" id="UP000576087">
    <property type="component" value="Unassembled WGS sequence"/>
</dbReference>
<protein>
    <submittedName>
        <fullName evidence="2">Uncharacterized protein</fullName>
    </submittedName>
</protein>
<comment type="caution">
    <text evidence="2">The sequence shown here is derived from an EMBL/GenBank/DDBJ whole genome shotgun (WGS) entry which is preliminary data.</text>
</comment>
<gene>
    <name evidence="2" type="ORF">GGE31_004088</name>
    <name evidence="1" type="ORF">GGE33_004173</name>
    <name evidence="3" type="ORF">GGE35_004030</name>
</gene>
<reference evidence="4 5" key="1">
    <citation type="submission" date="2020-08" db="EMBL/GenBank/DDBJ databases">
        <title>Genomic Encyclopedia of Type Strains, Phase IV (KMG-V): Genome sequencing to study the core and pangenomes of soil and plant-associated prokaryotes.</title>
        <authorList>
            <person name="Whitman W."/>
        </authorList>
    </citation>
    <scope>NUCLEOTIDE SEQUENCE [LARGE SCALE GENOMIC DNA]</scope>
    <source>
        <strain evidence="2 5">SEMIA 444</strain>
        <strain evidence="1 4">SEMIA 448</strain>
        <strain evidence="3 6">SEMIA 452</strain>
    </source>
</reference>
<evidence type="ECO:0000313" key="4">
    <source>
        <dbReference type="Proteomes" id="UP000520770"/>
    </source>
</evidence>
<dbReference type="RefSeq" id="WP_148145338.1">
    <property type="nucleotide sequence ID" value="NZ_JACIGW010000005.1"/>
</dbReference>
<proteinExistence type="predicted"/>
<dbReference type="AlphaFoldDB" id="A0A7W6XC96"/>
<evidence type="ECO:0000313" key="6">
    <source>
        <dbReference type="Proteomes" id="UP000576087"/>
    </source>
</evidence>